<feature type="domain" description="Katanin p80 subunit C-terminal" evidence="14">
    <location>
        <begin position="567"/>
        <end position="726"/>
    </location>
</feature>
<sequence>MQSNNRNAQSSAFTDDTDMRKFENSCAISSSDTGPLHANTSRIISGFTAHASKTNCLRIGPKSGRVIVTGGEDRKVNLWAVGRTSAVLSLSGHSSPVECVCLDWPEELVVAGSSSGSLKLWDLEHAKVIRTLSGHRSSATSVQFHPFGEFFASGSSDCTVRLWDVRRKGCIQTYSGHKNSIDYLEITPDGRWIASVDTDGVVKIWDMTAGKLLHTISGSSESVASLSFSPSEFILATSSLDGNFHIYDLQNFECISSSFQKLNGVSKISFSGDGHTLATSSVGTFDIWKWDRPQQSPMSFASGWSNIVDFKFLSDTNSIIACSVEQSFVEVWAIDITASPKGRKGSAAQSLYQTTKDSLAQVEHTAEQLSTGSVFPSAQLDQQIPSEFFKNATNLTDSEANDNSLHQEKGNSISGNNIFMPPEFSQLNLESNENAATEPIQSLQHELPNSRSLNSLPLYTGYMPSQSFNAPADSLIEQSCSIASSSLNPKQLSGSIELNIQPFTTSQSNTSSYIPACDGNRPLNLDLSRFIKHQFPGRAMHPIPLSISDTSSTVSSDQDVIESVLNRHVSMVTVLNTRLENIRLVREVWSENNPKLALDVVCKLEDRSVLVEFLRILNLRPRLLTLEIAVQILPLSCELLFEMYEDYIQIACSTVLLLYKNFSGIIMDTLRASRTPVHTMDMAFEDRLNRCRSCLDGFTQFSQILGEMRKYHGKLGDQIREISTELELFCESAY</sequence>
<keyword evidence="6" id="KW-0677">Repeat</keyword>
<dbReference type="GO" id="GO:0008017">
    <property type="term" value="F:microtubule binding"/>
    <property type="evidence" value="ECO:0007669"/>
    <property type="project" value="UniProtKB-UniRule"/>
</dbReference>
<keyword evidence="8 11" id="KW-0206">Cytoskeleton</keyword>
<dbReference type="GO" id="GO:0051013">
    <property type="term" value="P:microtubule severing"/>
    <property type="evidence" value="ECO:0007669"/>
    <property type="project" value="UniProtKB-UniRule"/>
</dbReference>
<evidence type="ECO:0000256" key="2">
    <source>
        <dbReference type="ARBA" id="ARBA00022490"/>
    </source>
</evidence>
<evidence type="ECO:0000256" key="4">
    <source>
        <dbReference type="ARBA" id="ARBA00022618"/>
    </source>
</evidence>
<dbReference type="PROSITE" id="PS50082">
    <property type="entry name" value="WD_REPEATS_2"/>
    <property type="match status" value="5"/>
</dbReference>
<dbReference type="Gene3D" id="2.130.10.10">
    <property type="entry name" value="YVTN repeat-like/Quinoprotein amine dehydrogenase"/>
    <property type="match status" value="1"/>
</dbReference>
<feature type="repeat" description="WD" evidence="12">
    <location>
        <begin position="47"/>
        <end position="89"/>
    </location>
</feature>
<evidence type="ECO:0000256" key="12">
    <source>
        <dbReference type="PROSITE-ProRule" id="PRU00221"/>
    </source>
</evidence>
<dbReference type="PROSITE" id="PS50294">
    <property type="entry name" value="WD_REPEATS_REGION"/>
    <property type="match status" value="5"/>
</dbReference>
<dbReference type="GO" id="GO:0005737">
    <property type="term" value="C:cytoplasm"/>
    <property type="evidence" value="ECO:0007669"/>
    <property type="project" value="UniProtKB-UniRule"/>
</dbReference>
<keyword evidence="3 12" id="KW-0853">WD repeat</keyword>
<feature type="repeat" description="WD" evidence="12">
    <location>
        <begin position="90"/>
        <end position="131"/>
    </location>
</feature>
<dbReference type="OrthoDB" id="538223at2759"/>
<dbReference type="InterPro" id="IPR015943">
    <property type="entry name" value="WD40/YVTN_repeat-like_dom_sf"/>
</dbReference>
<dbReference type="STRING" id="684364.F4NW07"/>
<dbReference type="InterPro" id="IPR019775">
    <property type="entry name" value="WD40_repeat_CS"/>
</dbReference>
<keyword evidence="16" id="KW-1185">Reference proteome</keyword>
<evidence type="ECO:0000256" key="5">
    <source>
        <dbReference type="ARBA" id="ARBA00022701"/>
    </source>
</evidence>
<evidence type="ECO:0000256" key="6">
    <source>
        <dbReference type="ARBA" id="ARBA00022737"/>
    </source>
</evidence>
<dbReference type="HOGENOM" id="CLU_007811_3_0_1"/>
<dbReference type="PRINTS" id="PR00320">
    <property type="entry name" value="GPROTEINBRPT"/>
</dbReference>
<dbReference type="SUPFAM" id="SSF50978">
    <property type="entry name" value="WD40 repeat-like"/>
    <property type="match status" value="1"/>
</dbReference>
<dbReference type="GO" id="GO:0005874">
    <property type="term" value="C:microtubule"/>
    <property type="evidence" value="ECO:0007669"/>
    <property type="project" value="UniProtKB-KW"/>
</dbReference>
<keyword evidence="9" id="KW-0131">Cell cycle</keyword>
<dbReference type="CDD" id="cd00200">
    <property type="entry name" value="WD40"/>
    <property type="match status" value="1"/>
</dbReference>
<comment type="similarity">
    <text evidence="11">Belongs to the WD repeat KATNB1 family.</text>
</comment>
<dbReference type="PANTHER" id="PTHR19845">
    <property type="entry name" value="KATANIN P80 SUBUNIT"/>
    <property type="match status" value="1"/>
</dbReference>
<dbReference type="InterPro" id="IPR020472">
    <property type="entry name" value="WD40_PAC1"/>
</dbReference>
<dbReference type="GO" id="GO:0007019">
    <property type="term" value="P:microtubule depolymerization"/>
    <property type="evidence" value="ECO:0000318"/>
    <property type="project" value="GO_Central"/>
</dbReference>
<dbReference type="Pfam" id="PF13925">
    <property type="entry name" value="Katanin_con80"/>
    <property type="match status" value="1"/>
</dbReference>
<dbReference type="GO" id="GO:0051301">
    <property type="term" value="P:cell division"/>
    <property type="evidence" value="ECO:0007669"/>
    <property type="project" value="UniProtKB-KW"/>
</dbReference>
<evidence type="ECO:0000256" key="1">
    <source>
        <dbReference type="ARBA" id="ARBA00004186"/>
    </source>
</evidence>
<keyword evidence="2 11" id="KW-0963">Cytoplasm</keyword>
<feature type="region of interest" description="Disordered" evidence="13">
    <location>
        <begin position="397"/>
        <end position="417"/>
    </location>
</feature>
<comment type="function">
    <text evidence="11">May participate in a complex which severs microtubules in an ATP-dependent manner. Microtubule severing may promote rapid reorganization of cellular microtubule arrays.</text>
</comment>
<gene>
    <name evidence="15" type="ORF">BATDEDRAFT_86622</name>
</gene>
<dbReference type="InterPro" id="IPR001680">
    <property type="entry name" value="WD40_rpt"/>
</dbReference>
<feature type="repeat" description="WD" evidence="12">
    <location>
        <begin position="216"/>
        <end position="257"/>
    </location>
</feature>
<dbReference type="HAMAP" id="MF_03022">
    <property type="entry name" value="Katanin_p80_B1"/>
    <property type="match status" value="1"/>
</dbReference>
<evidence type="ECO:0000256" key="9">
    <source>
        <dbReference type="ARBA" id="ARBA00023306"/>
    </source>
</evidence>
<dbReference type="Pfam" id="PF00400">
    <property type="entry name" value="WD40"/>
    <property type="match status" value="5"/>
</dbReference>
<evidence type="ECO:0000256" key="13">
    <source>
        <dbReference type="SAM" id="MobiDB-lite"/>
    </source>
</evidence>
<keyword evidence="7" id="KW-0498">Mitosis</keyword>
<dbReference type="OMA" id="AMDVQCP"/>
<dbReference type="AlphaFoldDB" id="F4NW07"/>
<accession>F4NW07</accession>
<dbReference type="GeneID" id="18242511"/>
<organism evidence="15 16">
    <name type="scientific">Batrachochytrium dendrobatidis (strain JAM81 / FGSC 10211)</name>
    <name type="common">Frog chytrid fungus</name>
    <dbReference type="NCBI Taxonomy" id="684364"/>
    <lineage>
        <taxon>Eukaryota</taxon>
        <taxon>Fungi</taxon>
        <taxon>Fungi incertae sedis</taxon>
        <taxon>Chytridiomycota</taxon>
        <taxon>Chytridiomycota incertae sedis</taxon>
        <taxon>Chytridiomycetes</taxon>
        <taxon>Rhizophydiales</taxon>
        <taxon>Rhizophydiales incertae sedis</taxon>
        <taxon>Batrachochytrium</taxon>
    </lineage>
</organism>
<dbReference type="InterPro" id="IPR028021">
    <property type="entry name" value="Katanin_C-terminal"/>
</dbReference>
<evidence type="ECO:0000256" key="8">
    <source>
        <dbReference type="ARBA" id="ARBA00023212"/>
    </source>
</evidence>
<evidence type="ECO:0000313" key="16">
    <source>
        <dbReference type="Proteomes" id="UP000007241"/>
    </source>
</evidence>
<dbReference type="PROSITE" id="PS00678">
    <property type="entry name" value="WD_REPEATS_1"/>
    <property type="match status" value="1"/>
</dbReference>
<dbReference type="InParanoid" id="F4NW07"/>
<evidence type="ECO:0000256" key="3">
    <source>
        <dbReference type="ARBA" id="ARBA00022574"/>
    </source>
</evidence>
<dbReference type="InterPro" id="IPR036322">
    <property type="entry name" value="WD40_repeat_dom_sf"/>
</dbReference>
<dbReference type="EMBL" id="GL882880">
    <property type="protein sequence ID" value="EGF82396.1"/>
    <property type="molecule type" value="Genomic_DNA"/>
</dbReference>
<reference evidence="15 16" key="1">
    <citation type="submission" date="2009-12" db="EMBL/GenBank/DDBJ databases">
        <title>The draft genome of Batrachochytrium dendrobatidis.</title>
        <authorList>
            <consortium name="US DOE Joint Genome Institute (JGI-PGF)"/>
            <person name="Kuo A."/>
            <person name="Salamov A."/>
            <person name="Schmutz J."/>
            <person name="Lucas S."/>
            <person name="Pitluck S."/>
            <person name="Rosenblum E."/>
            <person name="Stajich J."/>
            <person name="Eisen M."/>
            <person name="Grigoriev I.V."/>
        </authorList>
    </citation>
    <scope>NUCLEOTIDE SEQUENCE [LARGE SCALE GENOMIC DNA]</scope>
    <source>
        <strain evidence="16">JAM81 / FGSC 10211</strain>
    </source>
</reference>
<dbReference type="Proteomes" id="UP000007241">
    <property type="component" value="Unassembled WGS sequence"/>
</dbReference>
<keyword evidence="4" id="KW-0132">Cell division</keyword>
<evidence type="ECO:0000256" key="7">
    <source>
        <dbReference type="ARBA" id="ARBA00022776"/>
    </source>
</evidence>
<dbReference type="GO" id="GO:0008352">
    <property type="term" value="C:katanin complex"/>
    <property type="evidence" value="ECO:0000318"/>
    <property type="project" value="GO_Central"/>
</dbReference>
<dbReference type="PANTHER" id="PTHR19845:SF0">
    <property type="entry name" value="KATANIN P80 WD40 REPEAT-CONTAINING SUBUNIT B1"/>
    <property type="match status" value="1"/>
</dbReference>
<evidence type="ECO:0000259" key="14">
    <source>
        <dbReference type="Pfam" id="PF13925"/>
    </source>
</evidence>
<evidence type="ECO:0000313" key="15">
    <source>
        <dbReference type="EMBL" id="EGF82396.1"/>
    </source>
</evidence>
<feature type="repeat" description="WD" evidence="12">
    <location>
        <begin position="132"/>
        <end position="173"/>
    </location>
</feature>
<comment type="function">
    <text evidence="10">Participates in a complex which severs microtubules in an ATP-dependent manner. May act to target the enzymatic subunit of this complex to sites of action such as the centrosome. Microtubule severing may promote rapid reorganization of cellular microtubule arrays and the release of microtubules from the centrosome following nucleation.</text>
</comment>
<dbReference type="FunFam" id="2.130.10.10:FF:000846">
    <property type="entry name" value="Katanin p80 WD40 repeat-containing subunit B1 homolog"/>
    <property type="match status" value="1"/>
</dbReference>
<dbReference type="InterPro" id="IPR026962">
    <property type="entry name" value="KTNB1"/>
</dbReference>
<proteinExistence type="inferred from homology"/>
<name>F4NW07_BATDJ</name>
<dbReference type="SMART" id="SM00320">
    <property type="entry name" value="WD40"/>
    <property type="match status" value="6"/>
</dbReference>
<keyword evidence="5 11" id="KW-0493">Microtubule</keyword>
<feature type="repeat" description="WD" evidence="12">
    <location>
        <begin position="174"/>
        <end position="215"/>
    </location>
</feature>
<evidence type="ECO:0000256" key="10">
    <source>
        <dbReference type="ARBA" id="ARBA00057470"/>
    </source>
</evidence>
<comment type="subcellular location">
    <subcellularLocation>
        <location evidence="1">Cytoplasm</location>
        <location evidence="1">Cytoskeleton</location>
        <location evidence="1">Spindle</location>
    </subcellularLocation>
</comment>
<dbReference type="RefSeq" id="XP_006676909.1">
    <property type="nucleotide sequence ID" value="XM_006676846.1"/>
</dbReference>
<evidence type="ECO:0000256" key="11">
    <source>
        <dbReference type="HAMAP-Rule" id="MF_03022"/>
    </source>
</evidence>
<protein>
    <recommendedName>
        <fullName evidence="11">Katanin p80 WD40 repeat-containing subunit B1 homolog</fullName>
    </recommendedName>
</protein>
<dbReference type="GO" id="GO:0005819">
    <property type="term" value="C:spindle"/>
    <property type="evidence" value="ECO:0007669"/>
    <property type="project" value="UniProtKB-SubCell"/>
</dbReference>